<reference evidence="1 2" key="1">
    <citation type="submission" date="2016-02" db="EMBL/GenBank/DDBJ databases">
        <title>Genome analysis of coral dinoflagellate symbionts highlights evolutionary adaptations to a symbiotic lifestyle.</title>
        <authorList>
            <person name="Aranda M."/>
            <person name="Li Y."/>
            <person name="Liew Y.J."/>
            <person name="Baumgarten S."/>
            <person name="Simakov O."/>
            <person name="Wilson M."/>
            <person name="Piel J."/>
            <person name="Ashoor H."/>
            <person name="Bougouffa S."/>
            <person name="Bajic V.B."/>
            <person name="Ryu T."/>
            <person name="Ravasi T."/>
            <person name="Bayer T."/>
            <person name="Micklem G."/>
            <person name="Kim H."/>
            <person name="Bhak J."/>
            <person name="Lajeunesse T.C."/>
            <person name="Voolstra C.R."/>
        </authorList>
    </citation>
    <scope>NUCLEOTIDE SEQUENCE [LARGE SCALE GENOMIC DNA]</scope>
    <source>
        <strain evidence="1 2">CCMP2467</strain>
    </source>
</reference>
<evidence type="ECO:0000313" key="2">
    <source>
        <dbReference type="Proteomes" id="UP000186817"/>
    </source>
</evidence>
<organism evidence="1 2">
    <name type="scientific">Symbiodinium microadriaticum</name>
    <name type="common">Dinoflagellate</name>
    <name type="synonym">Zooxanthella microadriatica</name>
    <dbReference type="NCBI Taxonomy" id="2951"/>
    <lineage>
        <taxon>Eukaryota</taxon>
        <taxon>Sar</taxon>
        <taxon>Alveolata</taxon>
        <taxon>Dinophyceae</taxon>
        <taxon>Suessiales</taxon>
        <taxon>Symbiodiniaceae</taxon>
        <taxon>Symbiodinium</taxon>
    </lineage>
</organism>
<comment type="caution">
    <text evidence="1">The sequence shown here is derived from an EMBL/GenBank/DDBJ whole genome shotgun (WGS) entry which is preliminary data.</text>
</comment>
<name>A0A1Q9BVA1_SYMMI</name>
<keyword evidence="2" id="KW-1185">Reference proteome</keyword>
<accession>A0A1Q9BVA1</accession>
<feature type="non-terminal residue" evidence="1">
    <location>
        <position position="255"/>
    </location>
</feature>
<evidence type="ECO:0000313" key="1">
    <source>
        <dbReference type="EMBL" id="OLP74520.1"/>
    </source>
</evidence>
<dbReference type="AlphaFoldDB" id="A0A1Q9BVA1"/>
<gene>
    <name evidence="1" type="ORF">AK812_SmicGene45909</name>
</gene>
<dbReference type="Proteomes" id="UP000186817">
    <property type="component" value="Unassembled WGS sequence"/>
</dbReference>
<protein>
    <submittedName>
        <fullName evidence="1">Uncharacterized protein</fullName>
    </submittedName>
</protein>
<proteinExistence type="predicted"/>
<dbReference type="EMBL" id="LSRX01003595">
    <property type="protein sequence ID" value="OLP74520.1"/>
    <property type="molecule type" value="Genomic_DNA"/>
</dbReference>
<sequence>MSPHVNFDTRRKGQIVRRLVDDFRATDLDADDVFTALDERYPSVDLAVAYLQFMHFNLPTFNFLNAFLMNRLSELPKGAFWPHLLDAIRRDVYAQFGGVLAVRQDEVKRGVSTPELAATLLNEYASGLCMSLDIVGVEHDLPRMMAEAVRSIEVFFCHKTTYQGGAEDREEGQYQSSGLLLGNVAIDELEVATKVFTNVTSNSVTEGGTGWIFFLPLIPFTADALEMAYQLIDEVHNETGVLCGATINALSGDVI</sequence>